<dbReference type="EMBL" id="CAMPGE010021459">
    <property type="protein sequence ID" value="CAI2379602.1"/>
    <property type="molecule type" value="Genomic_DNA"/>
</dbReference>
<reference evidence="2" key="1">
    <citation type="submission" date="2023-07" db="EMBL/GenBank/DDBJ databases">
        <authorList>
            <consortium name="AG Swart"/>
            <person name="Singh M."/>
            <person name="Singh A."/>
            <person name="Seah K."/>
            <person name="Emmerich C."/>
        </authorList>
    </citation>
    <scope>NUCLEOTIDE SEQUENCE</scope>
    <source>
        <strain evidence="2">DP1</strain>
    </source>
</reference>
<dbReference type="Pfam" id="PF00092">
    <property type="entry name" value="VWA"/>
    <property type="match status" value="1"/>
</dbReference>
<organism evidence="2 3">
    <name type="scientific">Euplotes crassus</name>
    <dbReference type="NCBI Taxonomy" id="5936"/>
    <lineage>
        <taxon>Eukaryota</taxon>
        <taxon>Sar</taxon>
        <taxon>Alveolata</taxon>
        <taxon>Ciliophora</taxon>
        <taxon>Intramacronucleata</taxon>
        <taxon>Spirotrichea</taxon>
        <taxon>Hypotrichia</taxon>
        <taxon>Euplotida</taxon>
        <taxon>Euplotidae</taxon>
        <taxon>Moneuplotes</taxon>
    </lineage>
</organism>
<comment type="caution">
    <text evidence="2">The sequence shown here is derived from an EMBL/GenBank/DDBJ whole genome shotgun (WGS) entry which is preliminary data.</text>
</comment>
<accession>A0AAD1XV86</accession>
<dbReference type="InterPro" id="IPR002035">
    <property type="entry name" value="VWF_A"/>
</dbReference>
<evidence type="ECO:0000259" key="1">
    <source>
        <dbReference type="Pfam" id="PF00092"/>
    </source>
</evidence>
<evidence type="ECO:0000313" key="3">
    <source>
        <dbReference type="Proteomes" id="UP001295684"/>
    </source>
</evidence>
<evidence type="ECO:0000313" key="2">
    <source>
        <dbReference type="EMBL" id="CAI2379602.1"/>
    </source>
</evidence>
<dbReference type="SUPFAM" id="SSF53300">
    <property type="entry name" value="vWA-like"/>
    <property type="match status" value="1"/>
</dbReference>
<feature type="domain" description="VWFA" evidence="1">
    <location>
        <begin position="269"/>
        <end position="422"/>
    </location>
</feature>
<gene>
    <name evidence="2" type="ORF">ECRASSUSDP1_LOCUS21015</name>
</gene>
<dbReference type="Proteomes" id="UP001295684">
    <property type="component" value="Unassembled WGS sequence"/>
</dbReference>
<dbReference type="SUPFAM" id="SSF48452">
    <property type="entry name" value="TPR-like"/>
    <property type="match status" value="1"/>
</dbReference>
<sequence>MKNTTDAVSILEYAEAYTVFKGNIKVQGICLTNIGHIHYKLKDYQKAAKNYEEASKCAYALFRSPDVPQDRVQEYIKLCSKRKYYASVCKYMHLKSKEGKPTEEEILEVYKQIEKTIRLIKKSFNNLADDILIMLNLISSKCLLMTRRLISAERDLHIAVKIFRNKKELAQQKRALIPIIPNCILKQRIILQKALVLIDFKKKKRAAYLLTSLLKVGKFYDPATRKEALQVLTRLLTFTPEGNLMDKYEELNNITEMSQLFNPEKNKNVILLVDSTDGDYFMTKTNLCCEIFDNLNSKDYVSLLSMSEKVKIVFSMANKTQNTVQLYNQLQCLEPSPSRKIPLMKGIFNAIEDMKTQCTSNLRRNNFHWIICIVSTSETSNFYPKICRKIEKDMKEYKIGFLFITVGNSHPKKFQELYKSVDFNNSTIFLNIESSFIQRLQTKGGRGRAFSIPKPSQSTTPQISAGAQQLRSLLKNMSNVEVGVEDLVYEKF</sequence>
<dbReference type="AlphaFoldDB" id="A0AAD1XV86"/>
<keyword evidence="3" id="KW-1185">Reference proteome</keyword>
<proteinExistence type="predicted"/>
<protein>
    <recommendedName>
        <fullName evidence="1">VWFA domain-containing protein</fullName>
    </recommendedName>
</protein>
<name>A0AAD1XV86_EUPCR</name>
<dbReference type="InterPro" id="IPR036465">
    <property type="entry name" value="vWFA_dom_sf"/>
</dbReference>
<dbReference type="InterPro" id="IPR011990">
    <property type="entry name" value="TPR-like_helical_dom_sf"/>
</dbReference>